<dbReference type="OrthoDB" id="7526931at2759"/>
<evidence type="ECO:0000313" key="1">
    <source>
        <dbReference type="EMBL" id="EFN88511.1"/>
    </source>
</evidence>
<dbReference type="InParanoid" id="E2B732"/>
<dbReference type="AlphaFoldDB" id="E2B732"/>
<dbReference type="EMBL" id="GL446098">
    <property type="protein sequence ID" value="EFN88511.1"/>
    <property type="molecule type" value="Genomic_DNA"/>
</dbReference>
<sequence>LPYTVIFAQAAGFKAAWELPSSGEPRVVRSVSDISEHVELVYESHGFNGRSCLLKSICQVSRYMNEQDGVIRKILKLLARSSLSNSTRHEDPLLCERQASDCPLQLIRLDSFAGSVV</sequence>
<proteinExistence type="predicted"/>
<dbReference type="Proteomes" id="UP000008237">
    <property type="component" value="Unassembled WGS sequence"/>
</dbReference>
<keyword evidence="2" id="KW-1185">Reference proteome</keyword>
<dbReference type="InterPro" id="IPR006631">
    <property type="entry name" value="DM4_12"/>
</dbReference>
<name>E2B732_HARSA</name>
<protein>
    <submittedName>
        <fullName evidence="1">Uncharacterized protein</fullName>
    </submittedName>
</protein>
<organism evidence="2">
    <name type="scientific">Harpegnathos saltator</name>
    <name type="common">Jerdon's jumping ant</name>
    <dbReference type="NCBI Taxonomy" id="610380"/>
    <lineage>
        <taxon>Eukaryota</taxon>
        <taxon>Metazoa</taxon>
        <taxon>Ecdysozoa</taxon>
        <taxon>Arthropoda</taxon>
        <taxon>Hexapoda</taxon>
        <taxon>Insecta</taxon>
        <taxon>Pterygota</taxon>
        <taxon>Neoptera</taxon>
        <taxon>Endopterygota</taxon>
        <taxon>Hymenoptera</taxon>
        <taxon>Apocrita</taxon>
        <taxon>Aculeata</taxon>
        <taxon>Formicoidea</taxon>
        <taxon>Formicidae</taxon>
        <taxon>Ponerinae</taxon>
        <taxon>Ponerini</taxon>
        <taxon>Harpegnathos</taxon>
    </lineage>
</organism>
<reference evidence="1 2" key="1">
    <citation type="journal article" date="2010" name="Science">
        <title>Genomic comparison of the ants Camponotus floridanus and Harpegnathos saltator.</title>
        <authorList>
            <person name="Bonasio R."/>
            <person name="Zhang G."/>
            <person name="Ye C."/>
            <person name="Mutti N.S."/>
            <person name="Fang X."/>
            <person name="Qin N."/>
            <person name="Donahue G."/>
            <person name="Yang P."/>
            <person name="Li Q."/>
            <person name="Li C."/>
            <person name="Zhang P."/>
            <person name="Huang Z."/>
            <person name="Berger S.L."/>
            <person name="Reinberg D."/>
            <person name="Wang J."/>
            <person name="Liebig J."/>
        </authorList>
    </citation>
    <scope>NUCLEOTIDE SEQUENCE [LARGE SCALE GENOMIC DNA]</scope>
    <source>
        <strain evidence="1 2">R22 G/1</strain>
    </source>
</reference>
<dbReference type="Pfam" id="PF07841">
    <property type="entry name" value="DM4_12"/>
    <property type="match status" value="1"/>
</dbReference>
<feature type="non-terminal residue" evidence="1">
    <location>
        <position position="1"/>
    </location>
</feature>
<evidence type="ECO:0000313" key="2">
    <source>
        <dbReference type="Proteomes" id="UP000008237"/>
    </source>
</evidence>
<gene>
    <name evidence="1" type="ORF">EAI_03140</name>
</gene>
<accession>E2B732</accession>